<gene>
    <name evidence="2" type="ORF">CH357_14985</name>
</gene>
<dbReference type="AlphaFoldDB" id="A0A2M9XB19"/>
<dbReference type="Pfam" id="PF00144">
    <property type="entry name" value="Beta-lactamase"/>
    <property type="match status" value="1"/>
</dbReference>
<evidence type="ECO:0000259" key="1">
    <source>
        <dbReference type="Pfam" id="PF00144"/>
    </source>
</evidence>
<organism evidence="2 3">
    <name type="scientific">Leptospira hartskeerlii</name>
    <dbReference type="NCBI Taxonomy" id="2023177"/>
    <lineage>
        <taxon>Bacteria</taxon>
        <taxon>Pseudomonadati</taxon>
        <taxon>Spirochaetota</taxon>
        <taxon>Spirochaetia</taxon>
        <taxon>Leptospirales</taxon>
        <taxon>Leptospiraceae</taxon>
        <taxon>Leptospira</taxon>
    </lineage>
</organism>
<dbReference type="InterPro" id="IPR001466">
    <property type="entry name" value="Beta-lactam-related"/>
</dbReference>
<dbReference type="OrthoDB" id="9803467at2"/>
<reference evidence="2 3" key="1">
    <citation type="submission" date="2017-07" db="EMBL/GenBank/DDBJ databases">
        <title>Leptospira spp. isolated from tropical soils.</title>
        <authorList>
            <person name="Thibeaux R."/>
            <person name="Iraola G."/>
            <person name="Ferres I."/>
            <person name="Bierque E."/>
            <person name="Girault D."/>
            <person name="Soupe-Gilbert M.-E."/>
            <person name="Picardeau M."/>
            <person name="Goarant C."/>
        </authorList>
    </citation>
    <scope>NUCLEOTIDE SEQUENCE [LARGE SCALE GENOMIC DNA]</scope>
    <source>
        <strain evidence="2 3">MCA1-C-A1</strain>
    </source>
</reference>
<keyword evidence="3" id="KW-1185">Reference proteome</keyword>
<feature type="domain" description="Beta-lactamase-related" evidence="1">
    <location>
        <begin position="33"/>
        <end position="369"/>
    </location>
</feature>
<dbReference type="SUPFAM" id="SSF56601">
    <property type="entry name" value="beta-lactamase/transpeptidase-like"/>
    <property type="match status" value="1"/>
</dbReference>
<evidence type="ECO:0000313" key="2">
    <source>
        <dbReference type="EMBL" id="PJZ24878.1"/>
    </source>
</evidence>
<dbReference type="InterPro" id="IPR050491">
    <property type="entry name" value="AmpC-like"/>
</dbReference>
<keyword evidence="2" id="KW-0378">Hydrolase</keyword>
<dbReference type="EMBL" id="NPDN01000007">
    <property type="protein sequence ID" value="PJZ24878.1"/>
    <property type="molecule type" value="Genomic_DNA"/>
</dbReference>
<comment type="caution">
    <text evidence="2">The sequence shown here is derived from an EMBL/GenBank/DDBJ whole genome shotgun (WGS) entry which is preliminary data.</text>
</comment>
<accession>A0A2M9XB19</accession>
<evidence type="ECO:0000313" key="3">
    <source>
        <dbReference type="Proteomes" id="UP000232196"/>
    </source>
</evidence>
<protein>
    <submittedName>
        <fullName evidence="2">Serine hydrolase</fullName>
    </submittedName>
</protein>
<dbReference type="PANTHER" id="PTHR46825:SF9">
    <property type="entry name" value="BETA-LACTAMASE-RELATED DOMAIN-CONTAINING PROTEIN"/>
    <property type="match status" value="1"/>
</dbReference>
<dbReference type="RefSeq" id="WP_100707568.1">
    <property type="nucleotide sequence ID" value="NZ_NPDL01000006.1"/>
</dbReference>
<dbReference type="InterPro" id="IPR012338">
    <property type="entry name" value="Beta-lactam/transpept-like"/>
</dbReference>
<sequence length="381" mass="43364">MRFISVLLIAVLTTSCTIKMNNEILKKDERIKDYLTKKNRSGDYPGIQYIVTSSNSILYNFNIGLADIKEKRPISESTTMMIYSMTKTFTAAAVLKLVDENKLSIDDSVEKYLPEIPYGNQLTIRHLLCQTSGIPNPIPLKWAHLVEEDSSYNEDATLKLILAKYPKLDFAPGKKYSYSNISYWILGKIIEVVSGMSYKEYMKSQIFAKLDLPKNDVDFVISLESNHAKGYLKRISFMNLLKIFVMDAKYFGDYEDSWLHIKNHYLNGSAFGGIVSSAQSVSVFLQDQLKTDSVLFSKKTKELFYEQQKDNDGKLIEMALGWHIGIIDSNKFYYKEGGGGGFHGEMRIYPSKGIATVVIANNTEFNARAFLDVVDREVFEK</sequence>
<dbReference type="PROSITE" id="PS51257">
    <property type="entry name" value="PROKAR_LIPOPROTEIN"/>
    <property type="match status" value="1"/>
</dbReference>
<dbReference type="Gene3D" id="3.40.710.10">
    <property type="entry name" value="DD-peptidase/beta-lactamase superfamily"/>
    <property type="match status" value="1"/>
</dbReference>
<dbReference type="Proteomes" id="UP000232196">
    <property type="component" value="Unassembled WGS sequence"/>
</dbReference>
<proteinExistence type="predicted"/>
<name>A0A2M9XB19_9LEPT</name>
<dbReference type="PANTHER" id="PTHR46825">
    <property type="entry name" value="D-ALANYL-D-ALANINE-CARBOXYPEPTIDASE/ENDOPEPTIDASE AMPH"/>
    <property type="match status" value="1"/>
</dbReference>
<dbReference type="GO" id="GO:0016787">
    <property type="term" value="F:hydrolase activity"/>
    <property type="evidence" value="ECO:0007669"/>
    <property type="project" value="UniProtKB-KW"/>
</dbReference>